<reference evidence="2" key="1">
    <citation type="submission" date="2018-05" db="EMBL/GenBank/DDBJ databases">
        <authorList>
            <person name="Lanie J.A."/>
            <person name="Ng W.-L."/>
            <person name="Kazmierczak K.M."/>
            <person name="Andrzejewski T.M."/>
            <person name="Davidsen T.M."/>
            <person name="Wayne K.J."/>
            <person name="Tettelin H."/>
            <person name="Glass J.I."/>
            <person name="Rusch D."/>
            <person name="Podicherti R."/>
            <person name="Tsui H.-C.T."/>
            <person name="Winkler M.E."/>
        </authorList>
    </citation>
    <scope>NUCLEOTIDE SEQUENCE</scope>
</reference>
<feature type="transmembrane region" description="Helical" evidence="1">
    <location>
        <begin position="6"/>
        <end position="26"/>
    </location>
</feature>
<gene>
    <name evidence="2" type="ORF">METZ01_LOCUS452711</name>
</gene>
<evidence type="ECO:0000256" key="1">
    <source>
        <dbReference type="SAM" id="Phobius"/>
    </source>
</evidence>
<name>A0A382ZWG7_9ZZZZ</name>
<dbReference type="AlphaFoldDB" id="A0A382ZWG7"/>
<evidence type="ECO:0000313" key="2">
    <source>
        <dbReference type="EMBL" id="SVD99857.1"/>
    </source>
</evidence>
<keyword evidence="1" id="KW-0472">Membrane</keyword>
<keyword evidence="1" id="KW-0812">Transmembrane</keyword>
<organism evidence="2">
    <name type="scientific">marine metagenome</name>
    <dbReference type="NCBI Taxonomy" id="408172"/>
    <lineage>
        <taxon>unclassified sequences</taxon>
        <taxon>metagenomes</taxon>
        <taxon>ecological metagenomes</taxon>
    </lineage>
</organism>
<accession>A0A382ZWG7</accession>
<keyword evidence="1" id="KW-1133">Transmembrane helix</keyword>
<protein>
    <submittedName>
        <fullName evidence="2">Uncharacterized protein</fullName>
    </submittedName>
</protein>
<sequence>MTEDTKQFVIKVLVAGVVIVALYFLFSPYRICTRAFPDPSSAAAMAGCIEQTSW</sequence>
<dbReference type="EMBL" id="UINC01187237">
    <property type="protein sequence ID" value="SVD99857.1"/>
    <property type="molecule type" value="Genomic_DNA"/>
</dbReference>
<proteinExistence type="predicted"/>